<gene>
    <name evidence="1" type="ORF">PV07_12871</name>
</gene>
<accession>A0A0D1Z202</accession>
<dbReference type="VEuPathDB" id="FungiDB:PV07_12871"/>
<evidence type="ECO:0000313" key="1">
    <source>
        <dbReference type="EMBL" id="KIW21696.1"/>
    </source>
</evidence>
<protein>
    <submittedName>
        <fullName evidence="1">Uncharacterized protein</fullName>
    </submittedName>
</protein>
<dbReference type="AlphaFoldDB" id="A0A0D1Z202"/>
<reference evidence="1 2" key="1">
    <citation type="submission" date="2015-01" db="EMBL/GenBank/DDBJ databases">
        <title>The Genome Sequence of Cladophialophora immunda CBS83496.</title>
        <authorList>
            <consortium name="The Broad Institute Genomics Platform"/>
            <person name="Cuomo C."/>
            <person name="de Hoog S."/>
            <person name="Gorbushina A."/>
            <person name="Stielow B."/>
            <person name="Teixiera M."/>
            <person name="Abouelleil A."/>
            <person name="Chapman S.B."/>
            <person name="Priest M."/>
            <person name="Young S.K."/>
            <person name="Wortman J."/>
            <person name="Nusbaum C."/>
            <person name="Birren B."/>
        </authorList>
    </citation>
    <scope>NUCLEOTIDE SEQUENCE [LARGE SCALE GENOMIC DNA]</scope>
    <source>
        <strain evidence="1 2">CBS 83496</strain>
    </source>
</reference>
<proteinExistence type="predicted"/>
<dbReference type="HOGENOM" id="CLU_2049438_0_0_1"/>
<organism evidence="1 2">
    <name type="scientific">Cladophialophora immunda</name>
    <dbReference type="NCBI Taxonomy" id="569365"/>
    <lineage>
        <taxon>Eukaryota</taxon>
        <taxon>Fungi</taxon>
        <taxon>Dikarya</taxon>
        <taxon>Ascomycota</taxon>
        <taxon>Pezizomycotina</taxon>
        <taxon>Eurotiomycetes</taxon>
        <taxon>Chaetothyriomycetidae</taxon>
        <taxon>Chaetothyriales</taxon>
        <taxon>Herpotrichiellaceae</taxon>
        <taxon>Cladophialophora</taxon>
    </lineage>
</organism>
<dbReference type="RefSeq" id="XP_016241912.1">
    <property type="nucleotide sequence ID" value="XM_016400442.1"/>
</dbReference>
<dbReference type="EMBL" id="KN847302">
    <property type="protein sequence ID" value="KIW21696.1"/>
    <property type="molecule type" value="Genomic_DNA"/>
</dbReference>
<dbReference type="GeneID" id="27352065"/>
<sequence>MRRDNDGTLPVGHVPSRTWPSKSMGLVISCKHEGWIVGGFDAQDERGRPVVTTAFVVNGAGRHCRWYIDHKQLWFDPDLAASSGCECPASSTSKNELSCRYGCTVLWQGVRDEHGVDVRD</sequence>
<name>A0A0D1Z202_9EURO</name>
<evidence type="ECO:0000313" key="2">
    <source>
        <dbReference type="Proteomes" id="UP000054466"/>
    </source>
</evidence>
<keyword evidence="2" id="KW-1185">Reference proteome</keyword>
<dbReference type="Proteomes" id="UP000054466">
    <property type="component" value="Unassembled WGS sequence"/>
</dbReference>